<sequence>MPGTRLLSRKAAGYDTVDAPGSGSNRNTEINRDHTAGVDDSISNQFTQLASQSQTPHPNQNPNAKSDNMKQLGFENTKPMMPVQPTFIQQMNHQGGQNHQTPMNQTQHGMLNHPNMQMPMNHPGFPPMMGFQMFQPPLNSLNNMNNMSEFAYVPPMRFSSKDLAGMDQMTPQAVLGRLGGHPMPPATFAPQPPPGQYGSAAHYSQFFDKKDDARTDLAYLEYSGGVVYDNGSYSNGGRWLTFWEYKGRIWRKSFPVSLFGSQGAKELAENFWVSKMRSIQLFNRHKHEKILKAEKKTESRGRKKKVTQTQEGPMPHLSLDPTLAAQYILQDQSKREKEMARKEAQEEEMPDFKAREPRVVKTDIEGLSWDPETSTWSFDKVENNELTTFKLECANRNEGLEKIVALREEYETNLLKEYVEPGKSKGLVYDKTKMNWKVTHWIPSKGIKRNKLFSITRLGYKQALEAALAYKEAVEENGGEEPEDVTPDPVPQDELFRDPMVEHYHNVLRSIAVRQVKDGLS</sequence>
<organism evidence="2 3">
    <name type="scientific">Theileria orientalis</name>
    <dbReference type="NCBI Taxonomy" id="68886"/>
    <lineage>
        <taxon>Eukaryota</taxon>
        <taxon>Sar</taxon>
        <taxon>Alveolata</taxon>
        <taxon>Apicomplexa</taxon>
        <taxon>Aconoidasida</taxon>
        <taxon>Piroplasmida</taxon>
        <taxon>Theileriidae</taxon>
        <taxon>Theileria</taxon>
    </lineage>
</organism>
<dbReference type="Proteomes" id="UP000244803">
    <property type="component" value="Chromosome 4"/>
</dbReference>
<feature type="compositionally biased region" description="Polar residues" evidence="1">
    <location>
        <begin position="41"/>
        <end position="66"/>
    </location>
</feature>
<dbReference type="OrthoDB" id="361119at2759"/>
<feature type="compositionally biased region" description="Acidic residues" evidence="1">
    <location>
        <begin position="475"/>
        <end position="486"/>
    </location>
</feature>
<feature type="region of interest" description="Disordered" evidence="1">
    <location>
        <begin position="292"/>
        <end position="318"/>
    </location>
</feature>
<feature type="region of interest" description="Disordered" evidence="1">
    <location>
        <begin position="474"/>
        <end position="496"/>
    </location>
</feature>
<feature type="region of interest" description="Disordered" evidence="1">
    <location>
        <begin position="1"/>
        <end position="70"/>
    </location>
</feature>
<evidence type="ECO:0000256" key="1">
    <source>
        <dbReference type="SAM" id="MobiDB-lite"/>
    </source>
</evidence>
<reference evidence="2" key="1">
    <citation type="submission" date="2022-07" db="EMBL/GenBank/DDBJ databases">
        <title>Evaluation of T. orientalis genome assembly methods using nanopore sequencing and analysis of variation between genomes.</title>
        <authorList>
            <person name="Yam J."/>
            <person name="Micallef M.L."/>
            <person name="Liu M."/>
            <person name="Djordjevic S.P."/>
            <person name="Bogema D.R."/>
            <person name="Jenkins C."/>
        </authorList>
    </citation>
    <scope>NUCLEOTIDE SEQUENCE</scope>
    <source>
        <strain evidence="2">Fish Creek</strain>
    </source>
</reference>
<evidence type="ECO:0000313" key="2">
    <source>
        <dbReference type="EMBL" id="UKJ89562.1"/>
    </source>
</evidence>
<name>A0A976QSZ1_THEOR</name>
<dbReference type="AlphaFoldDB" id="A0A976QSZ1"/>
<proteinExistence type="predicted"/>
<gene>
    <name evidence="2" type="ORF">MACJ_002813</name>
</gene>
<accession>A0A976QSZ1</accession>
<evidence type="ECO:0000313" key="3">
    <source>
        <dbReference type="Proteomes" id="UP000244803"/>
    </source>
</evidence>
<dbReference type="Gene3D" id="1.20.5.2050">
    <property type="match status" value="1"/>
</dbReference>
<evidence type="ECO:0008006" key="4">
    <source>
        <dbReference type="Google" id="ProtNLM"/>
    </source>
</evidence>
<dbReference type="EMBL" id="CP056067">
    <property type="protein sequence ID" value="UKJ89562.1"/>
    <property type="molecule type" value="Genomic_DNA"/>
</dbReference>
<protein>
    <recommendedName>
        <fullName evidence="4">AP2/ERF domain-containing protein</fullName>
    </recommendedName>
</protein>